<dbReference type="STRING" id="189425.PGRAT_21015"/>
<gene>
    <name evidence="2" type="ORF">PGRAT_21015</name>
</gene>
<evidence type="ECO:0000313" key="3">
    <source>
        <dbReference type="Proteomes" id="UP000029500"/>
    </source>
</evidence>
<dbReference type="InterPro" id="IPR029052">
    <property type="entry name" value="Metallo-depent_PP-like"/>
</dbReference>
<protein>
    <recommendedName>
        <fullName evidence="1">Calcineurin-like phosphoesterase domain-containing protein</fullName>
    </recommendedName>
</protein>
<dbReference type="Proteomes" id="UP000029500">
    <property type="component" value="Chromosome"/>
</dbReference>
<proteinExistence type="predicted"/>
<dbReference type="eggNOG" id="COG1408">
    <property type="taxonomic scope" value="Bacteria"/>
</dbReference>
<dbReference type="GO" id="GO:0008758">
    <property type="term" value="F:UDP-2,3-diacylglucosamine hydrolase activity"/>
    <property type="evidence" value="ECO:0007669"/>
    <property type="project" value="TreeGrafter"/>
</dbReference>
<dbReference type="GO" id="GO:0016020">
    <property type="term" value="C:membrane"/>
    <property type="evidence" value="ECO:0007669"/>
    <property type="project" value="GOC"/>
</dbReference>
<sequence>MVAVWLLGFAGICMLLLVLFGSLMLAAAFKNRIIAEEILLEALPKELDGFRILFISDIHRRRLPAKLLSPVKGNIDAVFLGGDLTENGASMKRLYDNMTLAAALAPAYAVHGNHDYRANITLVDNIIRGCGVKLLQDENIMIQKNGGMLLLTGVDFPRTGGKKAYRPLPPLSGAEAALFRIILVHDPLWLSRQSEVPADLVLAGHTHGGQVVLPFVGHRHVDPFYRHYNAGHYVIPRKDGSGTKARMLISRGFGTAHLPLRWGSRAEMHVLTLRRGAGQRC</sequence>
<dbReference type="GO" id="GO:0009245">
    <property type="term" value="P:lipid A biosynthetic process"/>
    <property type="evidence" value="ECO:0007669"/>
    <property type="project" value="TreeGrafter"/>
</dbReference>
<evidence type="ECO:0000313" key="2">
    <source>
        <dbReference type="EMBL" id="AIQ69839.1"/>
    </source>
</evidence>
<dbReference type="EMBL" id="CP009287">
    <property type="protein sequence ID" value="AIQ69839.1"/>
    <property type="molecule type" value="Genomic_DNA"/>
</dbReference>
<organism evidence="2 3">
    <name type="scientific">Paenibacillus graminis</name>
    <dbReference type="NCBI Taxonomy" id="189425"/>
    <lineage>
        <taxon>Bacteria</taxon>
        <taxon>Bacillati</taxon>
        <taxon>Bacillota</taxon>
        <taxon>Bacilli</taxon>
        <taxon>Bacillales</taxon>
        <taxon>Paenibacillaceae</taxon>
        <taxon>Paenibacillus</taxon>
    </lineage>
</organism>
<keyword evidence="3" id="KW-1185">Reference proteome</keyword>
<dbReference type="SUPFAM" id="SSF56300">
    <property type="entry name" value="Metallo-dependent phosphatases"/>
    <property type="match status" value="1"/>
</dbReference>
<dbReference type="PANTHER" id="PTHR31302:SF32">
    <property type="entry name" value="PHOSPHOESTERASE"/>
    <property type="match status" value="1"/>
</dbReference>
<dbReference type="Pfam" id="PF00149">
    <property type="entry name" value="Metallophos"/>
    <property type="match status" value="1"/>
</dbReference>
<dbReference type="RefSeq" id="WP_025709289.1">
    <property type="nucleotide sequence ID" value="NZ_CP009287.1"/>
</dbReference>
<name>A0A089NLC2_9BACL</name>
<dbReference type="Gene3D" id="3.60.21.10">
    <property type="match status" value="1"/>
</dbReference>
<reference evidence="2 3" key="1">
    <citation type="submission" date="2014-08" db="EMBL/GenBank/DDBJ databases">
        <title>Comparative genomics of the Paenibacillus odorifer group.</title>
        <authorList>
            <person name="den Bakker H.C."/>
            <person name="Tsai Y.-C."/>
            <person name="Martin N."/>
            <person name="Korlach J."/>
            <person name="Wiedmann M."/>
        </authorList>
    </citation>
    <scope>NUCLEOTIDE SEQUENCE [LARGE SCALE GENOMIC DNA]</scope>
    <source>
        <strain evidence="2 3">DSM 15220</strain>
    </source>
</reference>
<dbReference type="InterPro" id="IPR004843">
    <property type="entry name" value="Calcineurin-like_PHP"/>
</dbReference>
<accession>A0A089NLC2</accession>
<dbReference type="HOGENOM" id="CLU_025443_3_2_9"/>
<evidence type="ECO:0000259" key="1">
    <source>
        <dbReference type="Pfam" id="PF00149"/>
    </source>
</evidence>
<dbReference type="AlphaFoldDB" id="A0A089NLC2"/>
<feature type="domain" description="Calcineurin-like phosphoesterase" evidence="1">
    <location>
        <begin position="50"/>
        <end position="208"/>
    </location>
</feature>
<dbReference type="PANTHER" id="PTHR31302">
    <property type="entry name" value="TRANSMEMBRANE PROTEIN WITH METALLOPHOSPHOESTERASE DOMAIN-RELATED"/>
    <property type="match status" value="1"/>
</dbReference>
<dbReference type="InterPro" id="IPR051158">
    <property type="entry name" value="Metallophosphoesterase_sf"/>
</dbReference>
<dbReference type="OrthoDB" id="9780884at2"/>
<dbReference type="KEGG" id="pgm:PGRAT_21015"/>